<comment type="caution">
    <text evidence="8">Lacks conserved residue(s) required for the propagation of feature annotation.</text>
</comment>
<organism evidence="13">
    <name type="scientific">Oikopleura dioica</name>
    <name type="common">Tunicate</name>
    <dbReference type="NCBI Taxonomy" id="34765"/>
    <lineage>
        <taxon>Eukaryota</taxon>
        <taxon>Metazoa</taxon>
        <taxon>Chordata</taxon>
        <taxon>Tunicata</taxon>
        <taxon>Appendicularia</taxon>
        <taxon>Copelata</taxon>
        <taxon>Oikopleuridae</taxon>
        <taxon>Oikopleura</taxon>
    </lineage>
</organism>
<evidence type="ECO:0000259" key="12">
    <source>
        <dbReference type="PROSITE" id="PS51510"/>
    </source>
</evidence>
<dbReference type="PROSITE" id="PS00112">
    <property type="entry name" value="PHOSPHAGEN_KINASE"/>
    <property type="match status" value="4"/>
</dbReference>
<name>E4X711_OIKDI</name>
<dbReference type="InterPro" id="IPR022413">
    <property type="entry name" value="ATP-guanido_PTrfase_N"/>
</dbReference>
<evidence type="ECO:0000313" key="14">
    <source>
        <dbReference type="Proteomes" id="UP000001307"/>
    </source>
</evidence>
<feature type="binding site" evidence="8">
    <location>
        <begin position="1404"/>
        <end position="1409"/>
    </location>
    <ligand>
        <name>ATP</name>
        <dbReference type="ChEBI" id="CHEBI:30616"/>
    </ligand>
</feature>
<dbReference type="Pfam" id="PF00217">
    <property type="entry name" value="ATP-gua_Ptrans"/>
    <property type="match status" value="4"/>
</dbReference>
<feature type="binding site" evidence="8">
    <location>
        <begin position="984"/>
        <end position="988"/>
    </location>
    <ligand>
        <name>ATP</name>
        <dbReference type="ChEBI" id="CHEBI:30616"/>
    </ligand>
</feature>
<evidence type="ECO:0000256" key="7">
    <source>
        <dbReference type="PROSITE-ProRule" id="PRU00842"/>
    </source>
</evidence>
<feature type="binding site" evidence="8">
    <location>
        <begin position="626"/>
        <end position="631"/>
    </location>
    <ligand>
        <name>ATP</name>
        <dbReference type="ChEBI" id="CHEBI:30616"/>
    </ligand>
</feature>
<dbReference type="PANTHER" id="PTHR11547">
    <property type="entry name" value="ARGININE OR CREATINE KINASE"/>
    <property type="match status" value="1"/>
</dbReference>
<evidence type="ECO:0000256" key="4">
    <source>
        <dbReference type="ARBA" id="ARBA00022741"/>
    </source>
</evidence>
<feature type="binding site" evidence="8">
    <location>
        <begin position="1822"/>
        <end position="1826"/>
    </location>
    <ligand>
        <name>ATP</name>
        <dbReference type="ChEBI" id="CHEBI:30616"/>
    </ligand>
</feature>
<feature type="binding site" evidence="8">
    <location>
        <begin position="1376"/>
        <end position="1380"/>
    </location>
    <ligand>
        <name>ATP</name>
        <dbReference type="ChEBI" id="CHEBI:30616"/>
    </ligand>
</feature>
<dbReference type="EC" id="2.7.3.2" evidence="2"/>
<evidence type="ECO:0000256" key="1">
    <source>
        <dbReference type="ARBA" id="ARBA00006798"/>
    </source>
</evidence>
<keyword evidence="4 8" id="KW-0547">Nucleotide-binding</keyword>
<dbReference type="PROSITE" id="PS51510">
    <property type="entry name" value="PHOSPHAGEN_KINASE_C"/>
    <property type="match status" value="4"/>
</dbReference>
<keyword evidence="6 8" id="KW-0067">ATP-binding</keyword>
<proteinExistence type="inferred from homology"/>
<keyword evidence="10" id="KW-0175">Coiled coil</keyword>
<feature type="binding site" evidence="8">
    <location>
        <begin position="424"/>
        <end position="428"/>
    </location>
    <ligand>
        <name>ATP</name>
        <dbReference type="ChEBI" id="CHEBI:30616"/>
    </ligand>
</feature>
<dbReference type="SUPFAM" id="SSF55931">
    <property type="entry name" value="Glutamine synthetase/guanido kinase"/>
    <property type="match status" value="4"/>
</dbReference>
<feature type="domain" description="Phosphagen kinase N-terminal" evidence="11">
    <location>
        <begin position="691"/>
        <end position="779"/>
    </location>
</feature>
<evidence type="ECO:0000256" key="3">
    <source>
        <dbReference type="ARBA" id="ARBA00022679"/>
    </source>
</evidence>
<feature type="binding site" evidence="8">
    <location>
        <begin position="598"/>
        <end position="602"/>
    </location>
    <ligand>
        <name>ATP</name>
        <dbReference type="ChEBI" id="CHEBI:30616"/>
    </ligand>
</feature>
<feature type="binding site" evidence="8">
    <location>
        <position position="928"/>
    </location>
    <ligand>
        <name>ATP</name>
        <dbReference type="ChEBI" id="CHEBI:30616"/>
    </ligand>
</feature>
<dbReference type="FunFam" id="1.10.135.10:FF:000003">
    <property type="entry name" value="Three-domain arginine kinase"/>
    <property type="match status" value="4"/>
</dbReference>
<dbReference type="InterPro" id="IPR003599">
    <property type="entry name" value="Ig_sub"/>
</dbReference>
<dbReference type="InterPro" id="IPR000749">
    <property type="entry name" value="ATP-guanido_PTrfase"/>
</dbReference>
<feature type="domain" description="Phosphagen kinase N-terminal" evidence="11">
    <location>
        <begin position="1529"/>
        <end position="1617"/>
    </location>
</feature>
<dbReference type="GO" id="GO:0046314">
    <property type="term" value="P:phosphocreatine biosynthetic process"/>
    <property type="evidence" value="ECO:0007669"/>
    <property type="project" value="InterPro"/>
</dbReference>
<dbReference type="PANTHER" id="PTHR11547:SF57">
    <property type="entry name" value="PHOSPHAGEN KINASE C-TERMINAL DOMAIN-CONTAINING PROTEIN"/>
    <property type="match status" value="1"/>
</dbReference>
<feature type="domain" description="Phosphagen kinase C-terminal" evidence="12">
    <location>
        <begin position="1645"/>
        <end position="1897"/>
    </location>
</feature>
<evidence type="ECO:0000313" key="13">
    <source>
        <dbReference type="EMBL" id="CBY08051.1"/>
    </source>
</evidence>
<evidence type="ECO:0000256" key="2">
    <source>
        <dbReference type="ARBA" id="ARBA00012231"/>
    </source>
</evidence>
<sequence>MAVRSNITREWPPKCRIKTGLARQGQISEGEDVEIVSDAESGERTLKLKNGKNFVGLSFNVLLQADRTAGVQTSASLTFPSSEPFFSSALSNAVVGEDGIVQFVAVVSPSNSQTVWFYGGSKLTNSTETICETNNETGERKLILKNGANFVNLAFKISIVAGNARSSAFATFPEISFTNILEDQTITPDGEATLRAVISPASRSTSWFFGKSPLQASTNVIFKEDLSTGERSVQFLNGKNFLNLAFKVELRDDKTGISTGCCLTSPALDYPPYGLSESVRQLPEWIQLGCGNNEYYCEEKNATFLGDNVQDQLPDLEAHNSFFSEAIKANPELYASLKDKTTSSGVTLGHCIKTGIDNPGHPHIKTVGMVAGDEESYTLFKELFDPVISARHNGYAADASHPTNLNVAKLSKTPIDPTGQYVLTTRCRTGRSVRGFRLPPCLGFEERRKLESAIVKSLKTLKGSLKGDYFPLHGSRSFSEKPNGMTLEKEEELRSNGNLFQEPDSTLLLSSGCGRHWPDSRGIYHNDGRNLFVWVNEEDHMRIVSMEKGDNVRNIIQTFADATQAIQNCLQEQGFDFMHSEHLGWILTCPSNLGTGLRAGAMVKVPLFSARADFKDILKQLGLQARGGGGVDSDSVGGIWDISNADRLGKSEISLVNTFIEGISKVIAWERKLETGDSIDENLSRDIEKVHRHEMPETLPDLTSHNSFFSEAMKADPSLYDRLKSKKTSAGVTLGHCIKTGIDNPGHPHIKTVGMVAGDEESYETFKELFDPVISARHNGYAYDAKHPTNLKVEQLSQTSIDPSGKYVLTTRCRTGRSVRGFRLPPCLDFEERRRLENVIVKSLKTLKGTLEGDYFPLHGSRSYSEKPSGMSLAKEEELRSNGNLFQEPDSTLLLSSGCGRHWPDSRGIYHNGGRNLFVWVNEEDHMRIVSMEKGDNVRKIIQTFADATQAIQNCLQEQGFDFMHSEHLGWILTCPSNLGTGLRAGAMVKVPLFSARADFKDILKQLGLQARGGGGVDSDSVGGIWDISNADRLGKSEIMLVNTFIEGIAQVIRWEQRLENEENIEKTIKEDIEKVMLALEDLYEVENDQYPPTGLHNSFFSEAMKAQPELYAKLKDKKTKLGVALGHCIKTGVDNPGHPHIKTVGLVAGDEESYLTFRELFDPVISARHNGYEAGAHHPTNLDVDYLSDTAIDPYGKYVLTTRCRTGRSVRGFRLPPCLQFDERRQLETAIVKSLKTLTGDLEGDYFPLHGSRSYEEKPTGMSLEKEEELRLNGNLFQEPDSTLLLSSGCGRHWPDARGIYHNNKNNLFVWVNEEDHMRIVSMEKGDNVKTIISRFALATKAIQSCLKDQGFDFMHNSHLGWILTCPSNLGTGLRAGAMVKVPLFSDRDDFKIILRKLGLQARGGGGVDSDSVGGIWDISNADRLGKSEISLVNTFIEGVAQIIRWEKRLEQEQEIDLTLDKDVQKVQKKIEKLRKIEEGEWDEEEDDDEDCYPPHGLAKSIRKLPEWIQAGCGDAEYYSDEKGATFSAENMPARLPSLATHNSFFSEAMKANPSLYDKLKSLKTSSGVNLGHCIKTGIDNPGHPHIKTVGMVAGDEESYTVFKDLFDPVISARHNNYAADAKHVTNLDVSQLSKTPIDVSGRFVLTTRCRTGRSVRGFKLPPCISFEERRQLEAAVIKSLLSLKGDLQGGYFPLHGSRSFEEMATGMSIEKEEELRSNGNLFQEPDSTLLLASGCGRHWPDGRGIYHNNDKNLFVWVNEEDHLRIVSMEKGDNVRTIIERFAVATNAIQECLKSQGYDFMHSEHLGWILTCPSNLGTGLRAGAMVKIPFFSDREDFKTVLGRLGLQARGGAGVDSDSVGGIWDISNADRLGKSEIMLVNTFIEGISQVIQWEQRLERGDEITKTLDEDVLFVQERLAQLAINEQRASAPTISVDESLVYGMAPPNAPFKFMNELEHQTVREGSIVRFEVDLSHSKEVTWLRGRGRCQVGKHYEIIAVGLKRVLVIMGAEWNDSATFTCQTEDGEQTSVKLRVVVPTKAKKNLAPVKKKKLIAAAAFNEKDSVATVDKLFKLDKRPQQLKIKSAQKSGWKGTKTSVKNYLMHDYSVEIEKMYREWEKRKNADNDRKLLVAETAEKELENAEVQERLASRLASDFELDRPIKADRGDPFCIQKSEEHRLRVENFVRRINKAYRLAEDVEHEEVFLKSDLEKYMDKLKARNPSYRVEAEVADSTRDAVMRLAKADRAQYDKTKKLERRAAQISKMVGMKH</sequence>
<dbReference type="InterPro" id="IPR014746">
    <property type="entry name" value="Gln_synth/guanido_kin_cat_dom"/>
</dbReference>
<feature type="coiled-coil region" evidence="10">
    <location>
        <begin position="2124"/>
        <end position="2151"/>
    </location>
</feature>
<dbReference type="InterPro" id="IPR036179">
    <property type="entry name" value="Ig-like_dom_sf"/>
</dbReference>
<keyword evidence="3 8" id="KW-0808">Transferase</keyword>
<evidence type="ECO:0000256" key="10">
    <source>
        <dbReference type="SAM" id="Coils"/>
    </source>
</evidence>
<dbReference type="InterPro" id="IPR022415">
    <property type="entry name" value="ATP-guanido_PTrfase_AS"/>
</dbReference>
<evidence type="ECO:0000256" key="5">
    <source>
        <dbReference type="ARBA" id="ARBA00022777"/>
    </source>
</evidence>
<keyword evidence="14" id="KW-1185">Reference proteome</keyword>
<feature type="binding site" evidence="8">
    <location>
        <begin position="810"/>
        <end position="814"/>
    </location>
    <ligand>
        <name>ATP</name>
        <dbReference type="ChEBI" id="CHEBI:30616"/>
    </ligand>
</feature>
<feature type="binding site" evidence="8">
    <location>
        <position position="1766"/>
    </location>
    <ligand>
        <name>ATP</name>
        <dbReference type="ChEBI" id="CHEBI:30616"/>
    </ligand>
</feature>
<evidence type="ECO:0000256" key="9">
    <source>
        <dbReference type="RuleBase" id="RU000505"/>
    </source>
</evidence>
<feature type="domain" description="Phosphagen kinase C-terminal" evidence="12">
    <location>
        <begin position="421"/>
        <end position="673"/>
    </location>
</feature>
<feature type="binding site" evidence="8">
    <location>
        <position position="1320"/>
    </location>
    <ligand>
        <name>ATP</name>
        <dbReference type="ChEBI" id="CHEBI:30616"/>
    </ligand>
</feature>
<protein>
    <recommendedName>
        <fullName evidence="2">creatine kinase</fullName>
        <ecNumber evidence="2">2.7.3.2</ecNumber>
    </recommendedName>
</protein>
<dbReference type="Proteomes" id="UP000001307">
    <property type="component" value="Unassembled WGS sequence"/>
</dbReference>
<dbReference type="PROSITE" id="PS51509">
    <property type="entry name" value="PHOSPHAGEN_KINASE_N"/>
    <property type="match status" value="4"/>
</dbReference>
<feature type="binding site" evidence="8">
    <location>
        <begin position="1648"/>
        <end position="1652"/>
    </location>
    <ligand>
        <name>ATP</name>
        <dbReference type="ChEBI" id="CHEBI:30616"/>
    </ligand>
</feature>
<comment type="similarity">
    <text evidence="1 7 9">Belongs to the ATP:guanido phosphotransferase family.</text>
</comment>
<feature type="binding site" evidence="8">
    <location>
        <begin position="1202"/>
        <end position="1206"/>
    </location>
    <ligand>
        <name>ATP</name>
        <dbReference type="ChEBI" id="CHEBI:30616"/>
    </ligand>
</feature>
<feature type="domain" description="Phosphagen kinase N-terminal" evidence="11">
    <location>
        <begin position="305"/>
        <end position="393"/>
    </location>
</feature>
<feature type="domain" description="Phosphagen kinase N-terminal" evidence="11">
    <location>
        <begin position="1082"/>
        <end position="1171"/>
    </location>
</feature>
<keyword evidence="5 8" id="KW-0418">Kinase</keyword>
<dbReference type="GO" id="GO:0004111">
    <property type="term" value="F:creatine kinase activity"/>
    <property type="evidence" value="ECO:0007669"/>
    <property type="project" value="UniProtKB-EC"/>
</dbReference>
<feature type="binding site" evidence="8">
    <location>
        <begin position="1850"/>
        <end position="1855"/>
    </location>
    <ligand>
        <name>ATP</name>
        <dbReference type="ChEBI" id="CHEBI:30616"/>
    </ligand>
</feature>
<dbReference type="InParanoid" id="E4X711"/>
<feature type="domain" description="Phosphagen kinase C-terminal" evidence="12">
    <location>
        <begin position="807"/>
        <end position="1059"/>
    </location>
</feature>
<dbReference type="Pfam" id="PF02807">
    <property type="entry name" value="ATP-gua_PtransN"/>
    <property type="match status" value="4"/>
</dbReference>
<dbReference type="OrthoDB" id="430219at2759"/>
<dbReference type="SUPFAM" id="SSF48034">
    <property type="entry name" value="Guanido kinase N-terminal domain"/>
    <property type="match status" value="4"/>
</dbReference>
<evidence type="ECO:0000259" key="11">
    <source>
        <dbReference type="PROSITE" id="PS51509"/>
    </source>
</evidence>
<dbReference type="SMART" id="SM00409">
    <property type="entry name" value="IG"/>
    <property type="match status" value="1"/>
</dbReference>
<gene>
    <name evidence="13" type="ORF">GSOID_T00003422001</name>
</gene>
<dbReference type="InterPro" id="IPR036802">
    <property type="entry name" value="ATP-guanido_PTrfase_N_sf"/>
</dbReference>
<dbReference type="Gene3D" id="3.30.590.10">
    <property type="entry name" value="Glutamine synthetase/guanido kinase, catalytic domain"/>
    <property type="match status" value="4"/>
</dbReference>
<dbReference type="Gene3D" id="2.60.40.10">
    <property type="entry name" value="Immunoglobulins"/>
    <property type="match status" value="1"/>
</dbReference>
<dbReference type="SUPFAM" id="SSF48726">
    <property type="entry name" value="Immunoglobulin"/>
    <property type="match status" value="1"/>
</dbReference>
<dbReference type="InterPro" id="IPR013783">
    <property type="entry name" value="Ig-like_fold"/>
</dbReference>
<feature type="domain" description="Phosphagen kinase C-terminal" evidence="12">
    <location>
        <begin position="1199"/>
        <end position="1451"/>
    </location>
</feature>
<evidence type="ECO:0000256" key="8">
    <source>
        <dbReference type="PROSITE-ProRule" id="PRU00843"/>
    </source>
</evidence>
<accession>E4X711</accession>
<evidence type="ECO:0000256" key="6">
    <source>
        <dbReference type="ARBA" id="ARBA00022840"/>
    </source>
</evidence>
<dbReference type="FunFam" id="3.30.590.10:FF:000002">
    <property type="entry name" value="Creatine kinase S-type, mitochondrial"/>
    <property type="match status" value="1"/>
</dbReference>
<dbReference type="EMBL" id="FN653027">
    <property type="protein sequence ID" value="CBY08051.1"/>
    <property type="molecule type" value="Genomic_DNA"/>
</dbReference>
<feature type="binding site" evidence="8">
    <location>
        <position position="542"/>
    </location>
    <ligand>
        <name>ATP</name>
        <dbReference type="ChEBI" id="CHEBI:30616"/>
    </ligand>
</feature>
<dbReference type="Gene3D" id="1.10.135.10">
    <property type="entry name" value="ATP:guanido phosphotransferase, N-terminal domain"/>
    <property type="match status" value="4"/>
</dbReference>
<feature type="binding site" evidence="8">
    <location>
        <begin position="1012"/>
        <end position="1017"/>
    </location>
    <ligand>
        <name>ATP</name>
        <dbReference type="ChEBI" id="CHEBI:30616"/>
    </ligand>
</feature>
<dbReference type="GO" id="GO:0005524">
    <property type="term" value="F:ATP binding"/>
    <property type="evidence" value="ECO:0007669"/>
    <property type="project" value="UniProtKB-UniRule"/>
</dbReference>
<reference evidence="13" key="1">
    <citation type="journal article" date="2010" name="Science">
        <title>Plasticity of animal genome architecture unmasked by rapid evolution of a pelagic tunicate.</title>
        <authorList>
            <person name="Denoeud F."/>
            <person name="Henriet S."/>
            <person name="Mungpakdee S."/>
            <person name="Aury J.M."/>
            <person name="Da Silva C."/>
            <person name="Brinkmann H."/>
            <person name="Mikhaleva J."/>
            <person name="Olsen L.C."/>
            <person name="Jubin C."/>
            <person name="Canestro C."/>
            <person name="Bouquet J.M."/>
            <person name="Danks G."/>
            <person name="Poulain J."/>
            <person name="Campsteijn C."/>
            <person name="Adamski M."/>
            <person name="Cross I."/>
            <person name="Yadetie F."/>
            <person name="Muffato M."/>
            <person name="Louis A."/>
            <person name="Butcher S."/>
            <person name="Tsagkogeorga G."/>
            <person name="Konrad A."/>
            <person name="Singh S."/>
            <person name="Jensen M.F."/>
            <person name="Cong E.H."/>
            <person name="Eikeseth-Otteraa H."/>
            <person name="Noel B."/>
            <person name="Anthouard V."/>
            <person name="Porcel B.M."/>
            <person name="Kachouri-Lafond R."/>
            <person name="Nishino A."/>
            <person name="Ugolini M."/>
            <person name="Chourrout P."/>
            <person name="Nishida H."/>
            <person name="Aasland R."/>
            <person name="Huzurbazar S."/>
            <person name="Westhof E."/>
            <person name="Delsuc F."/>
            <person name="Lehrach H."/>
            <person name="Reinhardt R."/>
            <person name="Weissenbach J."/>
            <person name="Roy S.W."/>
            <person name="Artiguenave F."/>
            <person name="Postlethwait J.H."/>
            <person name="Manak J.R."/>
            <person name="Thompson E.M."/>
            <person name="Jaillon O."/>
            <person name="Du Pasquier L."/>
            <person name="Boudinot P."/>
            <person name="Liberles D.A."/>
            <person name="Volff J.N."/>
            <person name="Philippe H."/>
            <person name="Lenhard B."/>
            <person name="Roest Crollius H."/>
            <person name="Wincker P."/>
            <person name="Chourrout D."/>
        </authorList>
    </citation>
    <scope>NUCLEOTIDE SEQUENCE [LARGE SCALE GENOMIC DNA]</scope>
</reference>
<dbReference type="InterPro" id="IPR022414">
    <property type="entry name" value="ATP-guanido_PTrfase_cat"/>
</dbReference>
<dbReference type="GO" id="GO:0005615">
    <property type="term" value="C:extracellular space"/>
    <property type="evidence" value="ECO:0007669"/>
    <property type="project" value="TreeGrafter"/>
</dbReference>